<dbReference type="Proteomes" id="UP000028824">
    <property type="component" value="Unassembled WGS sequence"/>
</dbReference>
<feature type="transmembrane region" description="Helical" evidence="3">
    <location>
        <begin position="195"/>
        <end position="218"/>
    </location>
</feature>
<dbReference type="GO" id="GO:0004713">
    <property type="term" value="F:protein tyrosine kinase activity"/>
    <property type="evidence" value="ECO:0007669"/>
    <property type="project" value="TreeGrafter"/>
</dbReference>
<feature type="region of interest" description="Disordered" evidence="2">
    <location>
        <begin position="138"/>
        <end position="170"/>
    </location>
</feature>
<dbReference type="OrthoDB" id="7810642at2"/>
<dbReference type="AlphaFoldDB" id="A0A086XS58"/>
<feature type="compositionally biased region" description="Low complexity" evidence="2">
    <location>
        <begin position="50"/>
        <end position="75"/>
    </location>
</feature>
<evidence type="ECO:0000256" key="1">
    <source>
        <dbReference type="SAM" id="Coils"/>
    </source>
</evidence>
<keyword evidence="3" id="KW-0472">Membrane</keyword>
<keyword evidence="3" id="KW-1133">Transmembrane helix</keyword>
<feature type="compositionally biased region" description="Low complexity" evidence="2">
    <location>
        <begin position="138"/>
        <end position="151"/>
    </location>
</feature>
<evidence type="ECO:0000256" key="3">
    <source>
        <dbReference type="SAM" id="Phobius"/>
    </source>
</evidence>
<feature type="transmembrane region" description="Helical" evidence="3">
    <location>
        <begin position="532"/>
        <end position="552"/>
    </location>
</feature>
<accession>A0A086XS58</accession>
<feature type="region of interest" description="Disordered" evidence="2">
    <location>
        <begin position="1"/>
        <end position="75"/>
    </location>
</feature>
<feature type="coiled-coil region" evidence="1">
    <location>
        <begin position="365"/>
        <end position="392"/>
    </location>
</feature>
<reference evidence="4 5" key="1">
    <citation type="submission" date="2014-03" db="EMBL/GenBank/DDBJ databases">
        <title>Genome of Paenirhodobacter enshiensis DW2-9.</title>
        <authorList>
            <person name="Wang D."/>
            <person name="Wang G."/>
        </authorList>
    </citation>
    <scope>NUCLEOTIDE SEQUENCE [LARGE SCALE GENOMIC DNA]</scope>
    <source>
        <strain evidence="4 5">DW2-9</strain>
    </source>
</reference>
<proteinExistence type="predicted"/>
<organism evidence="4 5">
    <name type="scientific">Paenirhodobacter enshiensis</name>
    <dbReference type="NCBI Taxonomy" id="1105367"/>
    <lineage>
        <taxon>Bacteria</taxon>
        <taxon>Pseudomonadati</taxon>
        <taxon>Pseudomonadota</taxon>
        <taxon>Alphaproteobacteria</taxon>
        <taxon>Rhodobacterales</taxon>
        <taxon>Rhodobacter group</taxon>
        <taxon>Paenirhodobacter</taxon>
    </lineage>
</organism>
<sequence>MTTPKAFRYRLRRGEGRSAPGKSPAAEGSFGAPTEDGFDPALFPPVGAKPEAAADPQPPGGAAASASPAPASADPVPVEAELAAIRAEGLTGRQLRLARRIGKKHGIDAESDFEIVRQLRRKGIDPFDRSDLLDSGAVAESEAGSGGRSVVPVSDKATLPQTSRPGALAPLTEGERARDIMRVQRDIARRRRRKVALLVARLAFFVFLPTLIAGIYFYKIATPMYATDSAFVIQKADSVDAGGAGMGGLLSGTQYATSQDAITVQSYLQSRDAMLRLDHDEGFRKVFSAPDIDALQRLPAESSDEAAFKLYSRIVKVGYDTNEGIVRMQVSAPTPQLSKQFSEALISYAEEQVDKLTARMRADQMKGARDSYDDAEKKVGDAQEQVLALQQQLGVLDPVSENSVVMSQIGTLQGQLAQKQLELGQLLDNPQPNQARVIGARGDIARLQQMIADQRAEQTKDRNGTQSLAEITGRLQLAQADLATRQTLLASAATQLESSRIEANKQVRYLELGVRPIPPDRPTYPRAFEDTVLAFLVFSGIYLMLSLTASILREQVSG</sequence>
<keyword evidence="1" id="KW-0175">Coiled coil</keyword>
<name>A0A086XS58_9RHOB</name>
<comment type="caution">
    <text evidence="4">The sequence shown here is derived from an EMBL/GenBank/DDBJ whole genome shotgun (WGS) entry which is preliminary data.</text>
</comment>
<keyword evidence="5" id="KW-1185">Reference proteome</keyword>
<evidence type="ECO:0000256" key="2">
    <source>
        <dbReference type="SAM" id="MobiDB-lite"/>
    </source>
</evidence>
<dbReference type="EMBL" id="JFZB01000033">
    <property type="protein sequence ID" value="KFI24858.1"/>
    <property type="molecule type" value="Genomic_DNA"/>
</dbReference>
<evidence type="ECO:0008006" key="6">
    <source>
        <dbReference type="Google" id="ProtNLM"/>
    </source>
</evidence>
<evidence type="ECO:0000313" key="4">
    <source>
        <dbReference type="EMBL" id="KFI24858.1"/>
    </source>
</evidence>
<keyword evidence="3" id="KW-0812">Transmembrane</keyword>
<dbReference type="eggNOG" id="COG3524">
    <property type="taxonomic scope" value="Bacteria"/>
</dbReference>
<dbReference type="PANTHER" id="PTHR32309">
    <property type="entry name" value="TYROSINE-PROTEIN KINASE"/>
    <property type="match status" value="1"/>
</dbReference>
<dbReference type="PANTHER" id="PTHR32309:SF13">
    <property type="entry name" value="FERRIC ENTEROBACTIN TRANSPORT PROTEIN FEPE"/>
    <property type="match status" value="1"/>
</dbReference>
<protein>
    <recommendedName>
        <fullName evidence="6">Capsule biosynthesis protein</fullName>
    </recommendedName>
</protein>
<gene>
    <name evidence="4" type="ORF">CG50_07625</name>
</gene>
<dbReference type="STRING" id="1105367.CG50_07625"/>
<dbReference type="Gene3D" id="1.20.120.1490">
    <property type="match status" value="1"/>
</dbReference>
<dbReference type="InterPro" id="IPR050445">
    <property type="entry name" value="Bact_polysacc_biosynth/exp"/>
</dbReference>
<dbReference type="GO" id="GO:0005886">
    <property type="term" value="C:plasma membrane"/>
    <property type="evidence" value="ECO:0007669"/>
    <property type="project" value="TreeGrafter"/>
</dbReference>
<evidence type="ECO:0000313" key="5">
    <source>
        <dbReference type="Proteomes" id="UP000028824"/>
    </source>
</evidence>